<dbReference type="AlphaFoldDB" id="A0A9E7KD34"/>
<accession>A0A9E7KD34</accession>
<name>A0A9E7KD34_9LILI</name>
<evidence type="ECO:0000313" key="1">
    <source>
        <dbReference type="EMBL" id="URE13011.1"/>
    </source>
</evidence>
<evidence type="ECO:0000313" key="2">
    <source>
        <dbReference type="Proteomes" id="UP001055439"/>
    </source>
</evidence>
<gene>
    <name evidence="1" type="ORF">MUK42_22834</name>
</gene>
<proteinExistence type="predicted"/>
<keyword evidence="2" id="KW-1185">Reference proteome</keyword>
<protein>
    <submittedName>
        <fullName evidence="1">Uncharacterized protein</fullName>
    </submittedName>
</protein>
<dbReference type="Proteomes" id="UP001055439">
    <property type="component" value="Chromosome 6"/>
</dbReference>
<reference evidence="1" key="1">
    <citation type="submission" date="2022-05" db="EMBL/GenBank/DDBJ databases">
        <title>The Musa troglodytarum L. genome provides insights into the mechanism of non-climacteric behaviour and enrichment of carotenoids.</title>
        <authorList>
            <person name="Wang J."/>
        </authorList>
    </citation>
    <scope>NUCLEOTIDE SEQUENCE</scope>
    <source>
        <tissue evidence="1">Leaf</tissue>
    </source>
</reference>
<organism evidence="1 2">
    <name type="scientific">Musa troglodytarum</name>
    <name type="common">fe'i banana</name>
    <dbReference type="NCBI Taxonomy" id="320322"/>
    <lineage>
        <taxon>Eukaryota</taxon>
        <taxon>Viridiplantae</taxon>
        <taxon>Streptophyta</taxon>
        <taxon>Embryophyta</taxon>
        <taxon>Tracheophyta</taxon>
        <taxon>Spermatophyta</taxon>
        <taxon>Magnoliopsida</taxon>
        <taxon>Liliopsida</taxon>
        <taxon>Zingiberales</taxon>
        <taxon>Musaceae</taxon>
        <taxon>Musa</taxon>
    </lineage>
</organism>
<dbReference type="EMBL" id="CP097508">
    <property type="protein sequence ID" value="URE13011.1"/>
    <property type="molecule type" value="Genomic_DNA"/>
</dbReference>
<sequence>MVIPGSRRTLAFIVLLRRGATWLLEPEKLLPLDGALRRPLPLLPAALAGGAELVAERGDDAPVGTRRAVVLERKKPALEEELVGRDHRLGSGGGAGMRAVGLSTTNGWAAAAEARVVRVNDPDLISFASSVPSRKNLHALPIRTVSPVNRKKKPLPDLTHDSAEERNCFLPSAATDRVITISERGRAGYDHVMSLPLVPRWNF</sequence>